<feature type="domain" description="TIL" evidence="2">
    <location>
        <begin position="43"/>
        <end position="99"/>
    </location>
</feature>
<evidence type="ECO:0000256" key="1">
    <source>
        <dbReference type="SAM" id="SignalP"/>
    </source>
</evidence>
<dbReference type="Pfam" id="PF01826">
    <property type="entry name" value="TIL"/>
    <property type="match status" value="1"/>
</dbReference>
<evidence type="ECO:0000313" key="3">
    <source>
        <dbReference type="EnsemblMetazoa" id="ACHR003861-PA"/>
    </source>
</evidence>
<dbReference type="Gene3D" id="2.10.25.10">
    <property type="entry name" value="Laminin"/>
    <property type="match status" value="1"/>
</dbReference>
<dbReference type="AlphaFoldDB" id="A0A182JZC9"/>
<dbReference type="InterPro" id="IPR036084">
    <property type="entry name" value="Ser_inhib-like_sf"/>
</dbReference>
<dbReference type="Proteomes" id="UP000075881">
    <property type="component" value="Unassembled WGS sequence"/>
</dbReference>
<name>A0A182JZC9_9DIPT</name>
<feature type="signal peptide" evidence="1">
    <location>
        <begin position="1"/>
        <end position="24"/>
    </location>
</feature>
<dbReference type="CDD" id="cd19941">
    <property type="entry name" value="TIL"/>
    <property type="match status" value="1"/>
</dbReference>
<keyword evidence="4" id="KW-1185">Reference proteome</keyword>
<organism evidence="3 4">
    <name type="scientific">Anopheles christyi</name>
    <dbReference type="NCBI Taxonomy" id="43041"/>
    <lineage>
        <taxon>Eukaryota</taxon>
        <taxon>Metazoa</taxon>
        <taxon>Ecdysozoa</taxon>
        <taxon>Arthropoda</taxon>
        <taxon>Hexapoda</taxon>
        <taxon>Insecta</taxon>
        <taxon>Pterygota</taxon>
        <taxon>Neoptera</taxon>
        <taxon>Endopterygota</taxon>
        <taxon>Diptera</taxon>
        <taxon>Nematocera</taxon>
        <taxon>Culicoidea</taxon>
        <taxon>Culicidae</taxon>
        <taxon>Anophelinae</taxon>
        <taxon>Anopheles</taxon>
    </lineage>
</organism>
<accession>A0A182JZC9</accession>
<reference evidence="4" key="1">
    <citation type="submission" date="2013-03" db="EMBL/GenBank/DDBJ databases">
        <title>The Genome Sequence of Anopheles christyi ACHKN1017.</title>
        <authorList>
            <consortium name="The Broad Institute Genomics Platform"/>
            <person name="Neafsey D.E."/>
            <person name="Besansky N."/>
            <person name="Walker B."/>
            <person name="Young S.K."/>
            <person name="Zeng Q."/>
            <person name="Gargeya S."/>
            <person name="Fitzgerald M."/>
            <person name="Haas B."/>
            <person name="Abouelleil A."/>
            <person name="Allen A.W."/>
            <person name="Alvarado L."/>
            <person name="Arachchi H.M."/>
            <person name="Berlin A.M."/>
            <person name="Chapman S.B."/>
            <person name="Gainer-Dewar J."/>
            <person name="Goldberg J."/>
            <person name="Griggs A."/>
            <person name="Gujja S."/>
            <person name="Hansen M."/>
            <person name="Howarth C."/>
            <person name="Imamovic A."/>
            <person name="Ireland A."/>
            <person name="Larimer J."/>
            <person name="McCowan C."/>
            <person name="Murphy C."/>
            <person name="Pearson M."/>
            <person name="Poon T.W."/>
            <person name="Priest M."/>
            <person name="Roberts A."/>
            <person name="Saif S."/>
            <person name="Shea T."/>
            <person name="Sisk P."/>
            <person name="Sykes S."/>
            <person name="Wortman J."/>
            <person name="Nusbaum C."/>
            <person name="Birren B."/>
        </authorList>
    </citation>
    <scope>NUCLEOTIDE SEQUENCE [LARGE SCALE GENOMIC DNA]</scope>
    <source>
        <strain evidence="4">ACHKN1017</strain>
    </source>
</reference>
<dbReference type="VEuPathDB" id="VectorBase:ACHR003861"/>
<evidence type="ECO:0000313" key="4">
    <source>
        <dbReference type="Proteomes" id="UP000075881"/>
    </source>
</evidence>
<reference evidence="3" key="2">
    <citation type="submission" date="2020-05" db="UniProtKB">
        <authorList>
            <consortium name="EnsemblMetazoa"/>
        </authorList>
    </citation>
    <scope>IDENTIFICATION</scope>
    <source>
        <strain evidence="3">ACHKN1017</strain>
    </source>
</reference>
<dbReference type="EnsemblMetazoa" id="ACHR003861-RA">
    <property type="protein sequence ID" value="ACHR003861-PA"/>
    <property type="gene ID" value="ACHR003861"/>
</dbReference>
<dbReference type="InterPro" id="IPR002919">
    <property type="entry name" value="TIL_dom"/>
</dbReference>
<proteinExistence type="predicted"/>
<keyword evidence="1" id="KW-0732">Signal</keyword>
<sequence length="103" mass="11019">MACYYSCWIVVLLLSAVVFSTVNCGLGSPCKVLCDNGAEMIACDRKTEIFNCCGPCNEATCDEPSPKQECEGGCKAGCFCIKGYVRKHADGPCVPMESCALEK</sequence>
<protein>
    <submittedName>
        <fullName evidence="3">TIL domain-containing protein</fullName>
    </submittedName>
</protein>
<evidence type="ECO:0000259" key="2">
    <source>
        <dbReference type="Pfam" id="PF01826"/>
    </source>
</evidence>
<feature type="chain" id="PRO_5008124859" evidence="1">
    <location>
        <begin position="25"/>
        <end position="103"/>
    </location>
</feature>
<dbReference type="SUPFAM" id="SSF57567">
    <property type="entry name" value="Serine protease inhibitors"/>
    <property type="match status" value="1"/>
</dbReference>